<proteinExistence type="predicted"/>
<accession>A0A9Y1BTM1</accession>
<dbReference type="InterPro" id="IPR051349">
    <property type="entry name" value="Hydrogenase_assoc-protein"/>
</dbReference>
<evidence type="ECO:0000313" key="3">
    <source>
        <dbReference type="EMBL" id="UJG45008.1"/>
    </source>
</evidence>
<dbReference type="Gene3D" id="3.40.50.700">
    <property type="entry name" value="NADH:ubiquinone oxidoreductase-like, 20kDa subunit"/>
    <property type="match status" value="1"/>
</dbReference>
<dbReference type="EMBL" id="CP084167">
    <property type="protein sequence ID" value="UJG45008.1"/>
    <property type="molecule type" value="Genomic_DNA"/>
</dbReference>
<name>A0A9Y1BTM1_9ARCH</name>
<dbReference type="InterPro" id="IPR006137">
    <property type="entry name" value="NADH_UbQ_OxRdtase-like_20kDa"/>
</dbReference>
<evidence type="ECO:0000256" key="1">
    <source>
        <dbReference type="ARBA" id="ARBA00023002"/>
    </source>
</evidence>
<dbReference type="InterPro" id="IPR037024">
    <property type="entry name" value="NiFe_Hase_small_N_sf"/>
</dbReference>
<reference evidence="3" key="1">
    <citation type="journal article" date="2022" name="Nat. Microbiol.">
        <title>Unique mobile elements and scalable gene flow at the prokaryote-eukaryote boundary revealed by circularized Asgard archaea genomes.</title>
        <authorList>
            <person name="Wu F."/>
            <person name="Speth D.R."/>
            <person name="Philosof A."/>
            <person name="Cremiere A."/>
            <person name="Narayanan A."/>
            <person name="Barco R.A."/>
            <person name="Connon S.A."/>
            <person name="Amend J.P."/>
            <person name="Antoshechkin I.A."/>
            <person name="Orphan V.J."/>
        </authorList>
    </citation>
    <scope>NUCLEOTIDE SEQUENCE</scope>
    <source>
        <strain evidence="3">PR6</strain>
    </source>
</reference>
<gene>
    <name evidence="3" type="ORF">K9W46_01635</name>
</gene>
<dbReference type="SUPFAM" id="SSF56770">
    <property type="entry name" value="HydA/Nqo6-like"/>
    <property type="match status" value="1"/>
</dbReference>
<dbReference type="PANTHER" id="PTHR42845:SF3">
    <property type="entry name" value="CYTOSOLIC NIFE-HYDROGENASE, DELTA SUBUNIT"/>
    <property type="match status" value="1"/>
</dbReference>
<sequence length="282" mass="31666">MKTTIIPEDQKIEIKEEIKRKPTIGVYALTSCYGCQLKIATVSKIIEIADSVDIESFYMLSSASSMHKKVDIAFVEGSVSTKKDLEELLEIRKNSKTLVGVGACALQGGVQSWNHGDKNYKDLFENVYGKSKIEISEAIEAKPIEEYVKVDFRLPGCPPEEEEIIYFISTFLFGSWPEEKDYPVCQECRFAGNICLLIEKNEPCLGSITTAGCNARCISYNVPCIGCRGPVPNDVAWFDSLAKVFVEKGFTEEYIRERMKIFGSHHPKLEELLTKVFGGEKK</sequence>
<dbReference type="Pfam" id="PF01058">
    <property type="entry name" value="Oxidored_q6"/>
    <property type="match status" value="1"/>
</dbReference>
<keyword evidence="1" id="KW-0560">Oxidoreductase</keyword>
<protein>
    <submittedName>
        <fullName evidence="3">Sulfhydrogenase 1 subunit delta</fullName>
    </submittedName>
</protein>
<dbReference type="Proteomes" id="UP001200513">
    <property type="component" value="Chromosome"/>
</dbReference>
<dbReference type="AlphaFoldDB" id="A0A9Y1BTM1"/>
<dbReference type="PANTHER" id="PTHR42845">
    <property type="entry name" value="COENZYME F420-REDUCING HYDROGENASE, GAMMA SUBUNIT"/>
    <property type="match status" value="1"/>
</dbReference>
<feature type="domain" description="NADH:ubiquinone oxidoreductase-like 20kDa subunit" evidence="2">
    <location>
        <begin position="32"/>
        <end position="169"/>
    </location>
</feature>
<dbReference type="GO" id="GO:0016491">
    <property type="term" value="F:oxidoreductase activity"/>
    <property type="evidence" value="ECO:0007669"/>
    <property type="project" value="UniProtKB-KW"/>
</dbReference>
<evidence type="ECO:0000259" key="2">
    <source>
        <dbReference type="Pfam" id="PF01058"/>
    </source>
</evidence>
<dbReference type="GO" id="GO:0051536">
    <property type="term" value="F:iron-sulfur cluster binding"/>
    <property type="evidence" value="ECO:0007669"/>
    <property type="project" value="InterPro"/>
</dbReference>
<organism evidence="3">
    <name type="scientific">Candidatus Heimdallarchaeum endolithica</name>
    <dbReference type="NCBI Taxonomy" id="2876572"/>
    <lineage>
        <taxon>Archaea</taxon>
        <taxon>Promethearchaeati</taxon>
        <taxon>Candidatus Heimdallarchaeota</taxon>
        <taxon>Candidatus Heimdallarchaeia (ex Rinke et al. 2021) (nom. nud.)</taxon>
        <taxon>Candidatus Heimdallarchaeales</taxon>
        <taxon>Candidatus Heimdallarchaeaceae</taxon>
        <taxon>Candidatus Heimdallarchaeum</taxon>
    </lineage>
</organism>
<dbReference type="PROSITE" id="PS51257">
    <property type="entry name" value="PROKAR_LIPOPROTEIN"/>
    <property type="match status" value="1"/>
</dbReference>